<dbReference type="GO" id="GO:0007018">
    <property type="term" value="P:microtubule-based movement"/>
    <property type="evidence" value="ECO:0007669"/>
    <property type="project" value="InterPro"/>
</dbReference>
<feature type="compositionally biased region" description="Basic residues" evidence="1">
    <location>
        <begin position="88"/>
        <end position="100"/>
    </location>
</feature>
<dbReference type="RefSeq" id="XP_029341177.1">
    <property type="nucleotide sequence ID" value="XM_029485317.1"/>
</dbReference>
<dbReference type="PANTHER" id="PTHR22878:SF70">
    <property type="entry name" value="DYNEIN HEAVY CHAIN 2, AXONEMAL"/>
    <property type="match status" value="1"/>
</dbReference>
<name>A0A8R2NJG5_ACYPI</name>
<dbReference type="InterPro" id="IPR026983">
    <property type="entry name" value="DHC"/>
</dbReference>
<protein>
    <submittedName>
        <fullName evidence="2">Uncharacterized protein</fullName>
    </submittedName>
</protein>
<evidence type="ECO:0000313" key="2">
    <source>
        <dbReference type="EnsemblMetazoa" id="XP_029341177.1"/>
    </source>
</evidence>
<feature type="region of interest" description="Disordered" evidence="1">
    <location>
        <begin position="1"/>
        <end position="26"/>
    </location>
</feature>
<evidence type="ECO:0000256" key="1">
    <source>
        <dbReference type="SAM" id="MobiDB-lite"/>
    </source>
</evidence>
<reference evidence="2" key="2">
    <citation type="submission" date="2022-06" db="UniProtKB">
        <authorList>
            <consortium name="EnsemblMetazoa"/>
        </authorList>
    </citation>
    <scope>IDENTIFICATION</scope>
</reference>
<dbReference type="OrthoDB" id="6616668at2759"/>
<accession>A0A8R2NJG5</accession>
<dbReference type="PANTHER" id="PTHR22878">
    <property type="entry name" value="DYNEIN HEAVY CHAIN 6, AXONEMAL-LIKE-RELATED"/>
    <property type="match status" value="1"/>
</dbReference>
<dbReference type="GO" id="GO:0030286">
    <property type="term" value="C:dynein complex"/>
    <property type="evidence" value="ECO:0007669"/>
    <property type="project" value="InterPro"/>
</dbReference>
<sequence>MNNYRAKNTEKCPDQISEDAGGRPPLFSSHSECTPISHQIHRKLPSMSIGRNYRLRLDKKLREINKLNETTMSIKILDEDRHLLHCPRQKSKSKIKKPHKTNTTTPDYKFPGVVPLADVLSGKYHKNKAKQREQEKIAKKIKNTMIKAQILPTNFIGPSLHACNAMSPDEQLNVLRGMWKKQENVEISMRKEDIETIKYYLNEGIPSDFYNPFPEQVLENIKENRIEPNLLKKYYFVTAYMESEIRQNYDTACKTIILNYLLMDPDELNRIGITNYYRPDYSTMQIRGPIPWHQTAITQRDQLRHNLYIFNDTILMLNTIWKKYSKGYIFSIENLKKEGLPITPSSLQDFLDKSCDKFRNKLVNEWIAECAELFLKTKESYRDLLLTHGINETKYKIKKFFDCVATIMSRQLRQIVFKSLKQFMKTILEYKNGNVIDSEYKDKMFINLPFFILRAVVPNQNSIQISFEPTREECLNLLLSIPRKIIKTVQDIPRVEQLLLTKQLKGDSTMVLKNIYETEEDVQNMLIEVGNVLENNFPGPETYITCYKSYYYLLNGTETKAFDKFFSSDPFPLLNEFNEWVIKFMTINEDILKLRDRVELNLITLDVSEQIISG</sequence>
<dbReference type="GeneID" id="103309981"/>
<dbReference type="Proteomes" id="UP000007819">
    <property type="component" value="Chromosome X"/>
</dbReference>
<proteinExistence type="predicted"/>
<reference evidence="3" key="1">
    <citation type="submission" date="2010-06" db="EMBL/GenBank/DDBJ databases">
        <authorList>
            <person name="Jiang H."/>
            <person name="Abraham K."/>
            <person name="Ali S."/>
            <person name="Alsbrooks S.L."/>
            <person name="Anim B.N."/>
            <person name="Anosike U.S."/>
            <person name="Attaway T."/>
            <person name="Bandaranaike D.P."/>
            <person name="Battles P.K."/>
            <person name="Bell S.N."/>
            <person name="Bell A.V."/>
            <person name="Beltran B."/>
            <person name="Bickham C."/>
            <person name="Bustamante Y."/>
            <person name="Caleb T."/>
            <person name="Canada A."/>
            <person name="Cardenas V."/>
            <person name="Carter K."/>
            <person name="Chacko J."/>
            <person name="Chandrabose M.N."/>
            <person name="Chavez D."/>
            <person name="Chavez A."/>
            <person name="Chen L."/>
            <person name="Chu H.-S."/>
            <person name="Claassen K.J."/>
            <person name="Cockrell R."/>
            <person name="Collins M."/>
            <person name="Cooper J.A."/>
            <person name="Cree A."/>
            <person name="Curry S.M."/>
            <person name="Da Y."/>
            <person name="Dao M.D."/>
            <person name="Das B."/>
            <person name="Davila M.-L."/>
            <person name="Davy-Carroll L."/>
            <person name="Denson S."/>
            <person name="Dinh H."/>
            <person name="Ebong V.E."/>
            <person name="Edwards J.R."/>
            <person name="Egan A."/>
            <person name="El-Daye J."/>
            <person name="Escobedo L."/>
            <person name="Fernandez S."/>
            <person name="Fernando P.R."/>
            <person name="Flagg N."/>
            <person name="Forbes L.D."/>
            <person name="Fowler R.G."/>
            <person name="Fu Q."/>
            <person name="Gabisi R.A."/>
            <person name="Ganer J."/>
            <person name="Garbino Pronczuk A."/>
            <person name="Garcia R.M."/>
            <person name="Garner T."/>
            <person name="Garrett T.E."/>
            <person name="Gonzalez D.A."/>
            <person name="Hamid H."/>
            <person name="Hawkins E.S."/>
            <person name="Hirani K."/>
            <person name="Hogues M.E."/>
            <person name="Hollins B."/>
            <person name="Hsiao C.-H."/>
            <person name="Jabil R."/>
            <person name="James M.L."/>
            <person name="Jhangiani S.N."/>
            <person name="Johnson B."/>
            <person name="Johnson Q."/>
            <person name="Joshi V."/>
            <person name="Kalu J.B."/>
            <person name="Kam C."/>
            <person name="Kashfia A."/>
            <person name="Keebler J."/>
            <person name="Kisamo H."/>
            <person name="Kovar C.L."/>
            <person name="Lago L.A."/>
            <person name="Lai C.-Y."/>
            <person name="Laidlaw J."/>
            <person name="Lara F."/>
            <person name="Le T.-K."/>
            <person name="Lee S.L."/>
            <person name="Legall F.H."/>
            <person name="Lemon S.J."/>
            <person name="Lewis L.R."/>
            <person name="Li B."/>
            <person name="Liu Y."/>
            <person name="Liu Y.-S."/>
            <person name="Lopez J."/>
            <person name="Lozado R.J."/>
            <person name="Lu J."/>
            <person name="Madu R.C."/>
            <person name="Maheshwari M."/>
            <person name="Maheshwari R."/>
            <person name="Malloy K."/>
            <person name="Martinez E."/>
            <person name="Mathew T."/>
            <person name="Mercado I.C."/>
            <person name="Mercado C."/>
            <person name="Meyer B."/>
            <person name="Montgomery K."/>
            <person name="Morgan M.B."/>
            <person name="Munidasa M."/>
            <person name="Nazareth L.V."/>
            <person name="Nelson J."/>
            <person name="Ng B.M."/>
            <person name="Nguyen N.B."/>
            <person name="Nguyen P.Q."/>
            <person name="Nguyen T."/>
            <person name="Obregon M."/>
            <person name="Okwuonu G.O."/>
            <person name="Onwere C.G."/>
            <person name="Orozco G."/>
            <person name="Parra A."/>
            <person name="Patel S."/>
            <person name="Patil S."/>
            <person name="Perez A."/>
            <person name="Perez Y."/>
            <person name="Pham C."/>
            <person name="Primus E.L."/>
            <person name="Pu L.-L."/>
            <person name="Puazo M."/>
            <person name="Qin X."/>
            <person name="Quiroz J.B."/>
            <person name="Reese J."/>
            <person name="Richards S."/>
            <person name="Rives C.M."/>
            <person name="Robberts R."/>
            <person name="Ruiz S.J."/>
            <person name="Ruiz M.J."/>
            <person name="Santibanez J."/>
            <person name="Schneider B.W."/>
            <person name="Sisson I."/>
            <person name="Smith M."/>
            <person name="Sodergren E."/>
            <person name="Song X.-Z."/>
            <person name="Song B.B."/>
            <person name="Summersgill H."/>
            <person name="Thelus R."/>
            <person name="Thornton R.D."/>
            <person name="Trejos Z.Y."/>
            <person name="Usmani K."/>
            <person name="Vattathil S."/>
            <person name="Villasana D."/>
            <person name="Walker D.L."/>
            <person name="Wang S."/>
            <person name="Wang K."/>
            <person name="White C.S."/>
            <person name="Williams A.C."/>
            <person name="Williamson J."/>
            <person name="Wilson K."/>
            <person name="Woghiren I.O."/>
            <person name="Woodworth J.R."/>
            <person name="Worley K.C."/>
            <person name="Wright R.A."/>
            <person name="Wu W."/>
            <person name="Young L."/>
            <person name="Zhang L."/>
            <person name="Zhang J."/>
            <person name="Zhu Y."/>
            <person name="Muzny D.M."/>
            <person name="Weinstock G."/>
            <person name="Gibbs R.A."/>
        </authorList>
    </citation>
    <scope>NUCLEOTIDE SEQUENCE [LARGE SCALE GENOMIC DNA]</scope>
    <source>
        <strain evidence="3">LSR1</strain>
    </source>
</reference>
<dbReference type="GO" id="GO:0045505">
    <property type="term" value="F:dynein intermediate chain binding"/>
    <property type="evidence" value="ECO:0007669"/>
    <property type="project" value="InterPro"/>
</dbReference>
<organism evidence="2 3">
    <name type="scientific">Acyrthosiphon pisum</name>
    <name type="common">Pea aphid</name>
    <dbReference type="NCBI Taxonomy" id="7029"/>
    <lineage>
        <taxon>Eukaryota</taxon>
        <taxon>Metazoa</taxon>
        <taxon>Ecdysozoa</taxon>
        <taxon>Arthropoda</taxon>
        <taxon>Hexapoda</taxon>
        <taxon>Insecta</taxon>
        <taxon>Pterygota</taxon>
        <taxon>Neoptera</taxon>
        <taxon>Paraneoptera</taxon>
        <taxon>Hemiptera</taxon>
        <taxon>Sternorrhyncha</taxon>
        <taxon>Aphidomorpha</taxon>
        <taxon>Aphidoidea</taxon>
        <taxon>Aphididae</taxon>
        <taxon>Macrosiphini</taxon>
        <taxon>Acyrthosiphon</taxon>
    </lineage>
</organism>
<dbReference type="EnsemblMetazoa" id="XM_029485317.1">
    <property type="protein sequence ID" value="XP_029341177.1"/>
    <property type="gene ID" value="LOC103309981"/>
</dbReference>
<evidence type="ECO:0000313" key="3">
    <source>
        <dbReference type="Proteomes" id="UP000007819"/>
    </source>
</evidence>
<dbReference type="AlphaFoldDB" id="A0A8R2NJG5"/>
<dbReference type="GO" id="GO:0051959">
    <property type="term" value="F:dynein light intermediate chain binding"/>
    <property type="evidence" value="ECO:0007669"/>
    <property type="project" value="InterPro"/>
</dbReference>
<dbReference type="KEGG" id="api:103309981"/>
<keyword evidence="3" id="KW-1185">Reference proteome</keyword>
<feature type="region of interest" description="Disordered" evidence="1">
    <location>
        <begin position="88"/>
        <end position="108"/>
    </location>
</feature>